<proteinExistence type="predicted"/>
<protein>
    <submittedName>
        <fullName evidence="1 3">Uncharacterized protein</fullName>
    </submittedName>
</protein>
<organism evidence="3">
    <name type="scientific">Angiostrongylus costaricensis</name>
    <name type="common">Nematode worm</name>
    <dbReference type="NCBI Taxonomy" id="334426"/>
    <lineage>
        <taxon>Eukaryota</taxon>
        <taxon>Metazoa</taxon>
        <taxon>Ecdysozoa</taxon>
        <taxon>Nematoda</taxon>
        <taxon>Chromadorea</taxon>
        <taxon>Rhabditida</taxon>
        <taxon>Rhabditina</taxon>
        <taxon>Rhabditomorpha</taxon>
        <taxon>Strongyloidea</taxon>
        <taxon>Metastrongylidae</taxon>
        <taxon>Angiostrongylus</taxon>
    </lineage>
</organism>
<evidence type="ECO:0000313" key="2">
    <source>
        <dbReference type="Proteomes" id="UP000267027"/>
    </source>
</evidence>
<keyword evidence="2" id="KW-1185">Reference proteome</keyword>
<sequence length="82" mass="9322">MRKQRYIAMPEMELLNLSEKKSGFGISVAVTFWMGFWTNWEEVTSSYTGLLALEDHKEEDGLNGVGWIPFSTRNSNSSLCVV</sequence>
<reference evidence="1 2" key="2">
    <citation type="submission" date="2018-11" db="EMBL/GenBank/DDBJ databases">
        <authorList>
            <consortium name="Pathogen Informatics"/>
        </authorList>
    </citation>
    <scope>NUCLEOTIDE SEQUENCE [LARGE SCALE GENOMIC DNA]</scope>
    <source>
        <strain evidence="1 2">Costa Rica</strain>
    </source>
</reference>
<evidence type="ECO:0000313" key="1">
    <source>
        <dbReference type="EMBL" id="VDM57397.1"/>
    </source>
</evidence>
<dbReference type="EMBL" id="UYYA01003896">
    <property type="protein sequence ID" value="VDM57397.1"/>
    <property type="molecule type" value="Genomic_DNA"/>
</dbReference>
<evidence type="ECO:0000313" key="3">
    <source>
        <dbReference type="WBParaSite" id="ACOC_0000581101-mRNA-1"/>
    </source>
</evidence>
<accession>A0A0R3PLY4</accession>
<reference evidence="3" key="1">
    <citation type="submission" date="2017-02" db="UniProtKB">
        <authorList>
            <consortium name="WormBaseParasite"/>
        </authorList>
    </citation>
    <scope>IDENTIFICATION</scope>
</reference>
<dbReference type="WBParaSite" id="ACOC_0000581101-mRNA-1">
    <property type="protein sequence ID" value="ACOC_0000581101-mRNA-1"/>
    <property type="gene ID" value="ACOC_0000581101"/>
</dbReference>
<name>A0A0R3PLY4_ANGCS</name>
<gene>
    <name evidence="1" type="ORF">ACOC_LOCUS5812</name>
</gene>
<dbReference type="AlphaFoldDB" id="A0A0R3PLY4"/>
<dbReference type="Proteomes" id="UP000267027">
    <property type="component" value="Unassembled WGS sequence"/>
</dbReference>